<reference evidence="2 3" key="1">
    <citation type="journal article" date="2019" name="Emerg. Microbes Infect.">
        <title>Comprehensive subspecies identification of 175 nontuberculous mycobacteria species based on 7547 genomic profiles.</title>
        <authorList>
            <person name="Matsumoto Y."/>
            <person name="Kinjo T."/>
            <person name="Motooka D."/>
            <person name="Nabeya D."/>
            <person name="Jung N."/>
            <person name="Uechi K."/>
            <person name="Horii T."/>
            <person name="Iida T."/>
            <person name="Fujita J."/>
            <person name="Nakamura S."/>
        </authorList>
    </citation>
    <scope>NUCLEOTIDE SEQUENCE [LARGE SCALE GENOMIC DNA]</scope>
    <source>
        <strain evidence="2 3">JCM 6370</strain>
    </source>
</reference>
<sequence>MIATQLRSRVRSAVALVGAGALALALVIAPPTPAAVAAGPRAVPSTVLTVSPAAAMAALRQLAGPGAAGAGAAGPVTENPPGNGSTEAPAAAPVSPALPTFSLPTPIEVIWAVVGPLATNPITAPLVVGVALGGFFFLVGTAAFAITVCPVCTPIYQSVLNLVVTFFTGAPPLGSAAAAPTGEDLAGVEPAAAEMNVTEPTVSDPVDEPSALATESSTSTQEEAKAASTEEEASATENVADEETADELSAETTESEAAEEVATDEDVDEPAATETDGSVDNEVDEAIGSVPADDAATGSAPSDDDSTGDDPASE</sequence>
<name>A0A7I7UM21_MYCPV</name>
<protein>
    <submittedName>
        <fullName evidence="2">Uncharacterized protein</fullName>
    </submittedName>
</protein>
<dbReference type="Proteomes" id="UP000467252">
    <property type="component" value="Chromosome"/>
</dbReference>
<feature type="compositionally biased region" description="Low complexity" evidence="1">
    <location>
        <begin position="210"/>
        <end position="221"/>
    </location>
</feature>
<keyword evidence="3" id="KW-1185">Reference proteome</keyword>
<dbReference type="EMBL" id="AP022599">
    <property type="protein sequence ID" value="BBY81901.1"/>
    <property type="molecule type" value="Genomic_DNA"/>
</dbReference>
<evidence type="ECO:0000313" key="3">
    <source>
        <dbReference type="Proteomes" id="UP000467252"/>
    </source>
</evidence>
<accession>A0A7I7UM21</accession>
<evidence type="ECO:0000256" key="1">
    <source>
        <dbReference type="SAM" id="MobiDB-lite"/>
    </source>
</evidence>
<gene>
    <name evidence="2" type="ORF">MPUL_30590</name>
</gene>
<proteinExistence type="predicted"/>
<feature type="compositionally biased region" description="Acidic residues" evidence="1">
    <location>
        <begin position="229"/>
        <end position="285"/>
    </location>
</feature>
<organism evidence="2 3">
    <name type="scientific">Mycolicibacterium pulveris</name>
    <name type="common">Mycobacterium pulveris</name>
    <dbReference type="NCBI Taxonomy" id="36813"/>
    <lineage>
        <taxon>Bacteria</taxon>
        <taxon>Bacillati</taxon>
        <taxon>Actinomycetota</taxon>
        <taxon>Actinomycetes</taxon>
        <taxon>Mycobacteriales</taxon>
        <taxon>Mycobacteriaceae</taxon>
        <taxon>Mycolicibacterium</taxon>
    </lineage>
</organism>
<evidence type="ECO:0000313" key="2">
    <source>
        <dbReference type="EMBL" id="BBY81901.1"/>
    </source>
</evidence>
<dbReference type="AlphaFoldDB" id="A0A7I7UM21"/>
<feature type="region of interest" description="Disordered" evidence="1">
    <location>
        <begin position="198"/>
        <end position="314"/>
    </location>
</feature>
<feature type="region of interest" description="Disordered" evidence="1">
    <location>
        <begin position="70"/>
        <end position="91"/>
    </location>
</feature>
<feature type="compositionally biased region" description="Acidic residues" evidence="1">
    <location>
        <begin position="302"/>
        <end position="314"/>
    </location>
</feature>
<dbReference type="RefSeq" id="WP_163901589.1">
    <property type="nucleotide sequence ID" value="NZ_AP022599.1"/>
</dbReference>